<evidence type="ECO:0000256" key="2">
    <source>
        <dbReference type="SAM" id="MobiDB-lite"/>
    </source>
</evidence>
<organism evidence="3 4">
    <name type="scientific">Muntiacus muntjak</name>
    <name type="common">Barking deer</name>
    <name type="synonym">Indian muntjac</name>
    <dbReference type="NCBI Taxonomy" id="9888"/>
    <lineage>
        <taxon>Eukaryota</taxon>
        <taxon>Metazoa</taxon>
        <taxon>Chordata</taxon>
        <taxon>Craniata</taxon>
        <taxon>Vertebrata</taxon>
        <taxon>Euteleostomi</taxon>
        <taxon>Mammalia</taxon>
        <taxon>Eutheria</taxon>
        <taxon>Laurasiatheria</taxon>
        <taxon>Artiodactyla</taxon>
        <taxon>Ruminantia</taxon>
        <taxon>Pecora</taxon>
        <taxon>Cervidae</taxon>
        <taxon>Muntiacinae</taxon>
        <taxon>Muntiacus</taxon>
    </lineage>
</organism>
<feature type="non-terminal residue" evidence="3">
    <location>
        <position position="1"/>
    </location>
</feature>
<feature type="compositionally biased region" description="Basic and acidic residues" evidence="2">
    <location>
        <begin position="1257"/>
        <end position="1267"/>
    </location>
</feature>
<comment type="caution">
    <text evidence="3">The sequence shown here is derived from an EMBL/GenBank/DDBJ whole genome shotgun (WGS) entry which is preliminary data.</text>
</comment>
<dbReference type="GO" id="GO:0005814">
    <property type="term" value="C:centriole"/>
    <property type="evidence" value="ECO:0007669"/>
    <property type="project" value="TreeGrafter"/>
</dbReference>
<dbReference type="GO" id="GO:0005813">
    <property type="term" value="C:centrosome"/>
    <property type="evidence" value="ECO:0007669"/>
    <property type="project" value="TreeGrafter"/>
</dbReference>
<feature type="region of interest" description="Disordered" evidence="2">
    <location>
        <begin position="25"/>
        <end position="66"/>
    </location>
</feature>
<evidence type="ECO:0000256" key="1">
    <source>
        <dbReference type="SAM" id="Coils"/>
    </source>
</evidence>
<dbReference type="PANTHER" id="PTHR23159">
    <property type="entry name" value="CENTROSOMAL PROTEIN 2"/>
    <property type="match status" value="1"/>
</dbReference>
<dbReference type="PANTHER" id="PTHR23159:SF16">
    <property type="entry name" value="CILIARY ROOTLET COILED-COIL PROTEIN 2"/>
    <property type="match status" value="1"/>
</dbReference>
<feature type="region of interest" description="Disordered" evidence="2">
    <location>
        <begin position="1301"/>
        <end position="1320"/>
    </location>
</feature>
<dbReference type="Proteomes" id="UP000326458">
    <property type="component" value="Unassembled WGS sequence"/>
</dbReference>
<feature type="compositionally biased region" description="Basic and acidic residues" evidence="2">
    <location>
        <begin position="1198"/>
        <end position="1207"/>
    </location>
</feature>
<feature type="region of interest" description="Disordered" evidence="2">
    <location>
        <begin position="1453"/>
        <end position="1476"/>
    </location>
</feature>
<evidence type="ECO:0000313" key="3">
    <source>
        <dbReference type="EMBL" id="KAB0362340.1"/>
    </source>
</evidence>
<protein>
    <recommendedName>
        <fullName evidence="5">Ciliary rootlet coiled-coil, rootletin family member 2</fullName>
    </recommendedName>
</protein>
<evidence type="ECO:0000313" key="4">
    <source>
        <dbReference type="Proteomes" id="UP000326458"/>
    </source>
</evidence>
<keyword evidence="1" id="KW-0175">Coiled coil</keyword>
<feature type="non-terminal residue" evidence="3">
    <location>
        <position position="1500"/>
    </location>
</feature>
<reference evidence="3 4" key="1">
    <citation type="submission" date="2019-06" db="EMBL/GenBank/DDBJ databases">
        <title>Discovery of a novel chromosome fission-fusion reversal in muntjac.</title>
        <authorList>
            <person name="Mudd A.B."/>
            <person name="Bredeson J.V."/>
            <person name="Baum R."/>
            <person name="Hockemeyer D."/>
            <person name="Rokhsar D.S."/>
        </authorList>
    </citation>
    <scope>NUCLEOTIDE SEQUENCE [LARGE SCALE GENOMIC DNA]</scope>
    <source>
        <strain evidence="3">UTSW_UCB_Mm</strain>
        <tissue evidence="3">Fibroblast cell line</tissue>
    </source>
</reference>
<feature type="region of interest" description="Disordered" evidence="2">
    <location>
        <begin position="967"/>
        <end position="996"/>
    </location>
</feature>
<proteinExistence type="predicted"/>
<sequence length="1500" mass="164820">QPLLGPQNVLWRLPAASRAGFLPGSGAEAKAVPGPPASGRPCAGLPRTNGVDTSPPASVGQKNRRPGSCWRLGSNLAPADQGSLLPLGLERHSHLLAALIVSAGSDHGAGCLCVEGLWGHAEPGSELSPATRRGPWRLWSLGSELSPATGRGLHTHSGQPQDTLLQRQVTALRGHLAELRAATERGLADLRADVARMARRLHTACLNLGSNLRLTAGSAAAALEQQLRDKTREMLQLQARWAAEKAALQARLSEQTLLVEKLTEQNASERAISSLRTDVQRLVAQADAGSEELVKSSGAEGEGVQGQRRSPPHTGSPLPPAHSPVALDSALWAVRAAIQRRRQREQDLVLQGPLGGEQLRSSPGWRVTCSGDLVVRCGSAARSALTRVQVSGAGPEIWEPMAGWGPLLPTGEKAALEEAVEMLGGEAAVSHAEKQSLEARNAELQRSLQRCVEQKEALEQQGERGRRALESSQGRLEQLEGTVSGLKTELVSAQEALDSVRLQRDVLESERAGLHGALARAEASKADLELLVSRLKAEGVEQRGSLAKMAAVTETLAQDKGSLNRLVLQLEQERDELRAQQQTLAQGQAGAREQLAQAEWQVELLRTERRGLQRACGRLEERLERLEGQAARLQRERAQLQAQVGQVTCKKQALEKQLALRLQDQEAQMAALQRALQEKEALSEERVQLLAKQEALEKQGQLMAEEAADLRAERDALESSLFEAQQLASQLQAQQEQLEGEARSARLARQALQGELEQLQSAWEAQETRLRRQVAQREQDAQLALESRARAHREDLARLQREKETLSLSLTEEKEAAVCRLKREKELVVKSATRREALKEEIQSLRRERDERLLQLENEKQQALLVWDAELSRLRGELQLARQEAQGQQEQAEATVSAMAAELKALQAQFEDAISAHQTEARVLRETLRAQAAQRSSAGREAETLRVQLDEAREGLAALRRELQGSEEAREGWQREAQDARRTLADAAREKDALRDSNTELRAAVRRAEREKASFKRSMEEREQKVLVLEKAWAAAQKQAGELRTGLREAERAAVDTQRQLQELRRQVTTLEAENQRKSRELMRLQTRGAQEPSWQEAVALQRLVAEAEAAREDSQGEVRRLRRTLAEVEARAETREKQLEWQLCESRGSERALWAELRIVTRKLQQAHGAADSLQAGPDGACRRTHGLEQELAQAEGARREAEGQRGRLSSPEPPGPPTRGHGHLCPQAQRAGSTCRSGGPRPALETAGQRGTRASTRDALRDFTQKRSGGPECRAGEAKSERTWAQSCMGQLQRALAAGEGGLLPPPCPSRRQAEGKLSSTQAVRALQEEALPRLRRGARHVWQATRGLPLWDQVLAGSLEGAQALGEGLREQGRGPGRVLFHRYVHIYLFHAHLKACHPTTPTLDSALDSVCIWPSLHQAPFSSVQSLSRLPVHHQLPEFTQTHVHQLSDAIPPSHPLSSPSPPAFSFSQHQVQGTLKSESSTTSQFKSISSLALSF</sequence>
<evidence type="ECO:0008006" key="5">
    <source>
        <dbReference type="Google" id="ProtNLM"/>
    </source>
</evidence>
<keyword evidence="4" id="KW-1185">Reference proteome</keyword>
<accession>A0A5N3WKR1</accession>
<name>A0A5N3WKR1_MUNMU</name>
<feature type="coiled-coil region" evidence="1">
    <location>
        <begin position="220"/>
        <end position="265"/>
    </location>
</feature>
<feature type="coiled-coil region" evidence="1">
    <location>
        <begin position="434"/>
        <end position="909"/>
    </location>
</feature>
<feature type="region of interest" description="Disordered" evidence="2">
    <location>
        <begin position="1194"/>
        <end position="1281"/>
    </location>
</feature>
<feature type="compositionally biased region" description="Pro residues" evidence="2">
    <location>
        <begin position="1457"/>
        <end position="1467"/>
    </location>
</feature>
<feature type="region of interest" description="Disordered" evidence="2">
    <location>
        <begin position="290"/>
        <end position="324"/>
    </location>
</feature>
<gene>
    <name evidence="3" type="ORF">FD754_006496</name>
</gene>
<dbReference type="EMBL" id="VCEA01000001">
    <property type="protein sequence ID" value="KAB0362340.1"/>
    <property type="molecule type" value="Genomic_DNA"/>
</dbReference>